<name>A0A9D2KYM8_9FIRM</name>
<reference evidence="1" key="1">
    <citation type="journal article" date="2021" name="PeerJ">
        <title>Extensive microbial diversity within the chicken gut microbiome revealed by metagenomics and culture.</title>
        <authorList>
            <person name="Gilroy R."/>
            <person name="Ravi A."/>
            <person name="Getino M."/>
            <person name="Pursley I."/>
            <person name="Horton D.L."/>
            <person name="Alikhan N.F."/>
            <person name="Baker D."/>
            <person name="Gharbi K."/>
            <person name="Hall N."/>
            <person name="Watson M."/>
            <person name="Adriaenssens E.M."/>
            <person name="Foster-Nyarko E."/>
            <person name="Jarju S."/>
            <person name="Secka A."/>
            <person name="Antonio M."/>
            <person name="Oren A."/>
            <person name="Chaudhuri R.R."/>
            <person name="La Ragione R."/>
            <person name="Hildebrand F."/>
            <person name="Pallen M.J."/>
        </authorList>
    </citation>
    <scope>NUCLEOTIDE SEQUENCE</scope>
    <source>
        <strain evidence="1">CHK179-7159</strain>
    </source>
</reference>
<comment type="caution">
    <text evidence="1">The sequence shown here is derived from an EMBL/GenBank/DDBJ whole genome shotgun (WGS) entry which is preliminary data.</text>
</comment>
<dbReference type="AlphaFoldDB" id="A0A9D2KYM8"/>
<proteinExistence type="predicted"/>
<evidence type="ECO:0000313" key="2">
    <source>
        <dbReference type="Proteomes" id="UP000886858"/>
    </source>
</evidence>
<reference evidence="1" key="2">
    <citation type="submission" date="2021-04" db="EMBL/GenBank/DDBJ databases">
        <authorList>
            <person name="Gilroy R."/>
        </authorList>
    </citation>
    <scope>NUCLEOTIDE SEQUENCE</scope>
    <source>
        <strain evidence="1">CHK179-7159</strain>
    </source>
</reference>
<evidence type="ECO:0000313" key="1">
    <source>
        <dbReference type="EMBL" id="HJA92682.1"/>
    </source>
</evidence>
<accession>A0A9D2KYM8</accession>
<evidence type="ECO:0008006" key="3">
    <source>
        <dbReference type="Google" id="ProtNLM"/>
    </source>
</evidence>
<dbReference type="Proteomes" id="UP000886858">
    <property type="component" value="Unassembled WGS sequence"/>
</dbReference>
<organism evidence="1 2">
    <name type="scientific">Candidatus Eisenbergiella merdipullorum</name>
    <dbReference type="NCBI Taxonomy" id="2838553"/>
    <lineage>
        <taxon>Bacteria</taxon>
        <taxon>Bacillati</taxon>
        <taxon>Bacillota</taxon>
        <taxon>Clostridia</taxon>
        <taxon>Lachnospirales</taxon>
        <taxon>Lachnospiraceae</taxon>
        <taxon>Eisenbergiella</taxon>
    </lineage>
</organism>
<dbReference type="EMBL" id="DWYY01000063">
    <property type="protein sequence ID" value="HJA92682.1"/>
    <property type="molecule type" value="Genomic_DNA"/>
</dbReference>
<sequence length="270" mass="31639">MNIQRFAVVDLDGNGVPEVVLEIDEYAGFVILRYERSRVYGNIVGYRTMYCLKENGFFMSSSSSDEDGWNSLYFIGDTFITDNTLYRSPSAYYAEDRCIDEKLWWEMFDAFDEAEDVKWHDYSDGSIEKWIAQNPVFDLAMSEGCADEHQDYLDSLSYLIEMTYDYTKKTQEERNASAKEYYTNCRKELDQIYQRCLEVLSEAETENLTADQQEWEENFDSRMDAALNALQIDTSEKPEDESLYYTFGDMILRRICRLADIYFSVTSVLS</sequence>
<protein>
    <recommendedName>
        <fullName evidence="3">Lysozyme inhibitor LprI N-terminal domain-containing protein</fullName>
    </recommendedName>
</protein>
<gene>
    <name evidence="1" type="ORF">H9717_06145</name>
</gene>